<keyword evidence="3" id="KW-0472">Membrane</keyword>
<feature type="transmembrane region" description="Helical" evidence="3">
    <location>
        <begin position="31"/>
        <end position="50"/>
    </location>
</feature>
<dbReference type="AlphaFoldDB" id="A0A1G7BWP3"/>
<dbReference type="RefSeq" id="WP_074552393.1">
    <property type="nucleotide sequence ID" value="NZ_CP119563.1"/>
</dbReference>
<sequence length="863" mass="93671">MPPPPPLPGDPLAPLARPIALTRAAMLAERLLRAFWPLLTLAAITFTLLAFRLPDYLSGRQWPVLAGCLGFLAVVLAAPGLRRFRIPTRAEAIARLDATLPGRPLAALTDSLALGETDPATRALWALHRGRMAERAASARAPLPVPDLAPRDPYGLRITALTGVTVALIFGAPLAIFTPPEHPRPPGAAEAAMGPAWEGWAEPPRYTGKPGLYLNGVEGEELVLPEGTKLSFRFYGSPGSVPFTETVSSPAATPEKTDGAEVQSLDLTARRSGGIEIGGRMGRSFRVTLLSDAAPAVELPRLAERRADGKLAQPFHATDDYGVIRGQAQIRLDLAAIDRRYGLALAPEPRPDLSFDLPLPITGSRADFTEMLTEDMSEHPWANLPVKLSLSVEDGLGQTGTSGEQGFELPGRRFFDPRAAALIELRRDLLWSRENAPRTAQLLRAILNRPEKMFPLPQMAESLHAQIERLEGASLTPEARDEVAKVLWDLAKLLEDGGLADALSAMQQAQERLSEAIRNGASKDEIAKLMAELKEATDRYLQMLAERATDQEEGPQFGQKQDSQRITGDQIQQMMEEIQRLMEEGKMAEAQELLDQLARLMENMKVTQGEGGEGDGPGGKAMKDLGQTLREQQKLSDDAFRQMQRSPQPEGIDPGLEQPGPGGPQMQPQPGEPPQAGGDDPGQGLTGQDLADRQHALRRDLERPRGLMPRLDGEAARQAEQALEGAGEAMDGAEQALKDGDLGGALDRQADAIAALREGMRHLGEALAEEGGQGQTGQGAQGMERRGDAMGGHGERELPRDPLGRATGEGSRIGTDSDLLKGDDIYRRARDLLDEIRRRTAERSRPEPERDYLRRLLDRFATP</sequence>
<feature type="coiled-coil region" evidence="1">
    <location>
        <begin position="499"/>
        <end position="546"/>
    </location>
</feature>
<keyword evidence="1" id="KW-0175">Coiled coil</keyword>
<evidence type="ECO:0000256" key="2">
    <source>
        <dbReference type="SAM" id="MobiDB-lite"/>
    </source>
</evidence>
<feature type="compositionally biased region" description="Low complexity" evidence="2">
    <location>
        <begin position="718"/>
        <end position="729"/>
    </location>
</feature>
<feature type="region of interest" description="Disordered" evidence="2">
    <location>
        <begin position="635"/>
        <end position="742"/>
    </location>
</feature>
<reference evidence="4 5" key="1">
    <citation type="submission" date="2016-10" db="EMBL/GenBank/DDBJ databases">
        <authorList>
            <person name="de Groot N.N."/>
        </authorList>
    </citation>
    <scope>NUCLEOTIDE SEQUENCE [LARGE SCALE GENOMIC DNA]</scope>
    <source>
        <strain evidence="5">DSM 938 / 37b4</strain>
    </source>
</reference>
<feature type="compositionally biased region" description="Basic and acidic residues" evidence="2">
    <location>
        <begin position="783"/>
        <end position="803"/>
    </location>
</feature>
<name>A0A1G7BWP3_RHOCA</name>
<feature type="transmembrane region" description="Helical" evidence="3">
    <location>
        <begin position="62"/>
        <end position="81"/>
    </location>
</feature>
<dbReference type="OrthoDB" id="8477685at2"/>
<protein>
    <submittedName>
        <fullName evidence="4">TIGR02302 family protein</fullName>
    </submittedName>
</protein>
<dbReference type="Pfam" id="PF13779">
    <property type="entry name" value="DUF4175"/>
    <property type="match status" value="1"/>
</dbReference>
<keyword evidence="3" id="KW-1133">Transmembrane helix</keyword>
<gene>
    <name evidence="4" type="ORF">SAMN04244550_00095</name>
</gene>
<evidence type="ECO:0000313" key="5">
    <source>
        <dbReference type="Proteomes" id="UP000183812"/>
    </source>
</evidence>
<organism evidence="4 5">
    <name type="scientific">Rhodobacter capsulatus</name>
    <name type="common">Rhodopseudomonas capsulata</name>
    <dbReference type="NCBI Taxonomy" id="1061"/>
    <lineage>
        <taxon>Bacteria</taxon>
        <taxon>Pseudomonadati</taxon>
        <taxon>Pseudomonadota</taxon>
        <taxon>Alphaproteobacteria</taxon>
        <taxon>Rhodobacterales</taxon>
        <taxon>Rhodobacter group</taxon>
        <taxon>Rhodobacter</taxon>
    </lineage>
</organism>
<dbReference type="InterPro" id="IPR012683">
    <property type="entry name" value="CHP02302_TM"/>
</dbReference>
<feature type="compositionally biased region" description="Basic and acidic residues" evidence="2">
    <location>
        <begin position="690"/>
        <end position="717"/>
    </location>
</feature>
<accession>A0A1G7BWP3</accession>
<evidence type="ECO:0000256" key="3">
    <source>
        <dbReference type="SAM" id="Phobius"/>
    </source>
</evidence>
<dbReference type="Proteomes" id="UP000183812">
    <property type="component" value="Unassembled WGS sequence"/>
</dbReference>
<feature type="compositionally biased region" description="Gly residues" evidence="2">
    <location>
        <begin position="771"/>
        <end position="780"/>
    </location>
</feature>
<proteinExistence type="predicted"/>
<evidence type="ECO:0000313" key="4">
    <source>
        <dbReference type="EMBL" id="SDE31538.1"/>
    </source>
</evidence>
<dbReference type="EMBL" id="FNAY01000001">
    <property type="protein sequence ID" value="SDE31538.1"/>
    <property type="molecule type" value="Genomic_DNA"/>
</dbReference>
<evidence type="ECO:0000256" key="1">
    <source>
        <dbReference type="SAM" id="Coils"/>
    </source>
</evidence>
<feature type="compositionally biased region" description="Low complexity" evidence="2">
    <location>
        <begin position="654"/>
        <end position="678"/>
    </location>
</feature>
<feature type="region of interest" description="Disordered" evidence="2">
    <location>
        <begin position="764"/>
        <end position="820"/>
    </location>
</feature>
<keyword evidence="3" id="KW-0812">Transmembrane</keyword>
<feature type="coiled-coil region" evidence="1">
    <location>
        <begin position="571"/>
        <end position="610"/>
    </location>
</feature>